<reference evidence="1 2" key="1">
    <citation type="submission" date="2022-08" db="EMBL/GenBank/DDBJ databases">
        <title>Reclassification of Massilia species as members of the genera Telluria, Duganella, Pseudoduganella, Mokoshia gen. nov. and Zemynaea gen. nov. using orthogonal and non-orthogonal genome-based approaches.</title>
        <authorList>
            <person name="Bowman J.P."/>
        </authorList>
    </citation>
    <scope>NUCLEOTIDE SEQUENCE [LARGE SCALE GENOMIC DNA]</scope>
    <source>
        <strain evidence="1 2">JCM 31316</strain>
    </source>
</reference>
<comment type="caution">
    <text evidence="1">The sequence shown here is derived from an EMBL/GenBank/DDBJ whole genome shotgun (WGS) entry which is preliminary data.</text>
</comment>
<sequence length="257" mass="29095">MLQTSPEDEYCLDDLGRICPVHQTGWARERWQDVSSFDEAMEGVAAFAMTEAFPDENEGLRAEELSDLQAKRYLDIVDAFYLATAIDPRFGTWRFVWQGDTFFTMRPDFVFQSLVTNLGEAPVNVLESAVRKRLLDNYRELDALAHALAKGEIEAKELYPVEWWIDFWRIRGIVVTKPVLEQGDGPLATDNPLKTTERNTLLTIIAALCDYSAIDLKSRGTAAQIARLTEQFGVAVSQETVRRTLAKIPEALESRSK</sequence>
<proteinExistence type="predicted"/>
<evidence type="ECO:0000313" key="1">
    <source>
        <dbReference type="EMBL" id="MCS0581000.1"/>
    </source>
</evidence>
<keyword evidence="2" id="KW-1185">Reference proteome</keyword>
<protein>
    <submittedName>
        <fullName evidence="1">Uncharacterized protein</fullName>
    </submittedName>
</protein>
<dbReference type="Proteomes" id="UP001204151">
    <property type="component" value="Unassembled WGS sequence"/>
</dbReference>
<dbReference type="EMBL" id="JANUGW010000003">
    <property type="protein sequence ID" value="MCS0581000.1"/>
    <property type="molecule type" value="Genomic_DNA"/>
</dbReference>
<name>A0ABT1ZM86_9BURK</name>
<gene>
    <name evidence="1" type="ORF">NX784_05310</name>
</gene>
<dbReference type="RefSeq" id="WP_258815623.1">
    <property type="nucleotide sequence ID" value="NZ_JANUGW010000003.1"/>
</dbReference>
<accession>A0ABT1ZM86</accession>
<organism evidence="1 2">
    <name type="scientific">Massilia pinisoli</name>
    <dbReference type="NCBI Taxonomy" id="1772194"/>
    <lineage>
        <taxon>Bacteria</taxon>
        <taxon>Pseudomonadati</taxon>
        <taxon>Pseudomonadota</taxon>
        <taxon>Betaproteobacteria</taxon>
        <taxon>Burkholderiales</taxon>
        <taxon>Oxalobacteraceae</taxon>
        <taxon>Telluria group</taxon>
        <taxon>Massilia</taxon>
    </lineage>
</organism>
<evidence type="ECO:0000313" key="2">
    <source>
        <dbReference type="Proteomes" id="UP001204151"/>
    </source>
</evidence>